<keyword evidence="1" id="KW-1133">Transmembrane helix</keyword>
<keyword evidence="1" id="KW-0812">Transmembrane</keyword>
<dbReference type="EMBL" id="JBHLTR010000002">
    <property type="protein sequence ID" value="MFC0557611.1"/>
    <property type="molecule type" value="Genomic_DNA"/>
</dbReference>
<feature type="transmembrane region" description="Helical" evidence="1">
    <location>
        <begin position="6"/>
        <end position="26"/>
    </location>
</feature>
<organism evidence="2 3">
    <name type="scientific">Halalkalibacter alkalisediminis</name>
    <dbReference type="NCBI Taxonomy" id="935616"/>
    <lineage>
        <taxon>Bacteria</taxon>
        <taxon>Bacillati</taxon>
        <taxon>Bacillota</taxon>
        <taxon>Bacilli</taxon>
        <taxon>Bacillales</taxon>
        <taxon>Bacillaceae</taxon>
        <taxon>Halalkalibacter</taxon>
    </lineage>
</organism>
<evidence type="ECO:0000313" key="3">
    <source>
        <dbReference type="Proteomes" id="UP001589833"/>
    </source>
</evidence>
<comment type="caution">
    <text evidence="2">The sequence shown here is derived from an EMBL/GenBank/DDBJ whole genome shotgun (WGS) entry which is preliminary data.</text>
</comment>
<dbReference type="RefSeq" id="WP_273845281.1">
    <property type="nucleotide sequence ID" value="NZ_JAQQWT010000012.1"/>
</dbReference>
<reference evidence="2 3" key="1">
    <citation type="submission" date="2024-09" db="EMBL/GenBank/DDBJ databases">
        <authorList>
            <person name="Sun Q."/>
            <person name="Mori K."/>
        </authorList>
    </citation>
    <scope>NUCLEOTIDE SEQUENCE [LARGE SCALE GENOMIC DNA]</scope>
    <source>
        <strain evidence="2 3">NCAIM B.02301</strain>
    </source>
</reference>
<sequence>MSVVAIIVTVLFVGIAGFRALLALGFRGTKYDGIISSALWIVGADI</sequence>
<evidence type="ECO:0000256" key="1">
    <source>
        <dbReference type="SAM" id="Phobius"/>
    </source>
</evidence>
<proteinExistence type="predicted"/>
<gene>
    <name evidence="2" type="ORF">ACFFH4_00910</name>
</gene>
<name>A0ABV6NA02_9BACI</name>
<evidence type="ECO:0000313" key="2">
    <source>
        <dbReference type="EMBL" id="MFC0557611.1"/>
    </source>
</evidence>
<keyword evidence="1" id="KW-0472">Membrane</keyword>
<accession>A0ABV6NA02</accession>
<dbReference type="Proteomes" id="UP001589833">
    <property type="component" value="Unassembled WGS sequence"/>
</dbReference>
<keyword evidence="3" id="KW-1185">Reference proteome</keyword>
<protein>
    <submittedName>
        <fullName evidence="2">Uncharacterized protein</fullName>
    </submittedName>
</protein>